<evidence type="ECO:0000313" key="3">
    <source>
        <dbReference type="Proteomes" id="UP000193006"/>
    </source>
</evidence>
<dbReference type="Pfam" id="PF08858">
    <property type="entry name" value="IDEAL"/>
    <property type="match status" value="1"/>
</dbReference>
<dbReference type="EMBL" id="CP020814">
    <property type="protein sequence ID" value="ARK30185.1"/>
    <property type="molecule type" value="Genomic_DNA"/>
</dbReference>
<accession>A0A1X9M9U1</accession>
<name>A0A1X9M9U1_9BACI</name>
<organism evidence="2 3">
    <name type="scientific">Halalkalibacter krulwichiae</name>
    <dbReference type="NCBI Taxonomy" id="199441"/>
    <lineage>
        <taxon>Bacteria</taxon>
        <taxon>Bacillati</taxon>
        <taxon>Bacillota</taxon>
        <taxon>Bacilli</taxon>
        <taxon>Bacillales</taxon>
        <taxon>Bacillaceae</taxon>
        <taxon>Halalkalibacter</taxon>
    </lineage>
</organism>
<evidence type="ECO:0000259" key="1">
    <source>
        <dbReference type="Pfam" id="PF08858"/>
    </source>
</evidence>
<gene>
    <name evidence="2" type="ORF">BkAM31D_10180</name>
</gene>
<evidence type="ECO:0000313" key="2">
    <source>
        <dbReference type="EMBL" id="ARK30185.1"/>
    </source>
</evidence>
<sequence>MEINNKKTLRVGDWIKGKSRTGELIHGYIDGIELYNTLIRVLILKSDNKNLVGRYMKLDEREVEVQSPITNFNEGELLNLIDMALSTKDERWFYELASKLNKIKRLSSI</sequence>
<dbReference type="AlphaFoldDB" id="A0A1X9M9U1"/>
<dbReference type="KEGG" id="bkw:BkAM31D_10180"/>
<dbReference type="RefSeq" id="WP_066151742.1">
    <property type="nucleotide sequence ID" value="NZ_CP020814.1"/>
</dbReference>
<dbReference type="InterPro" id="IPR027393">
    <property type="entry name" value="Virus_scaffolding_prot_C"/>
</dbReference>
<dbReference type="STRING" id="199441.BkAM31D_10180"/>
<keyword evidence="3" id="KW-1185">Reference proteome</keyword>
<proteinExistence type="predicted"/>
<dbReference type="Proteomes" id="UP000193006">
    <property type="component" value="Chromosome"/>
</dbReference>
<dbReference type="InterPro" id="IPR014957">
    <property type="entry name" value="IDEAL_dom"/>
</dbReference>
<dbReference type="Gene3D" id="4.10.810.10">
    <property type="entry name" value="Virus Scaffolding Protein, Chain A"/>
    <property type="match status" value="1"/>
</dbReference>
<feature type="domain" description="IDEAL" evidence="1">
    <location>
        <begin position="71"/>
        <end position="100"/>
    </location>
</feature>
<reference evidence="2 3" key="1">
    <citation type="submission" date="2017-04" db="EMBL/GenBank/DDBJ databases">
        <title>Bacillus krulwichiae AM31D Genome sequencing and assembly.</title>
        <authorList>
            <person name="Krulwich T.A."/>
            <person name="Anastor L."/>
            <person name="Ehrlich R."/>
            <person name="Ehrlich G.D."/>
            <person name="Janto B."/>
        </authorList>
    </citation>
    <scope>NUCLEOTIDE SEQUENCE [LARGE SCALE GENOMIC DNA]</scope>
    <source>
        <strain evidence="2 3">AM31D</strain>
    </source>
</reference>
<protein>
    <submittedName>
        <fullName evidence="2">IDEAL domain protein</fullName>
    </submittedName>
</protein>